<protein>
    <recommendedName>
        <fullName evidence="7">GRF-type domain-containing protein</fullName>
    </recommendedName>
</protein>
<keyword evidence="2 4" id="KW-0863">Zinc-finger</keyword>
<proteinExistence type="predicted"/>
<evidence type="ECO:0000313" key="9">
    <source>
        <dbReference type="Proteomes" id="UP000619265"/>
    </source>
</evidence>
<gene>
    <name evidence="8" type="ORF">F2P56_037023</name>
</gene>
<reference evidence="8" key="1">
    <citation type="submission" date="2015-10" db="EMBL/GenBank/DDBJ databases">
        <authorList>
            <person name="Martinez-Garcia P.J."/>
            <person name="Crepeau M.W."/>
            <person name="Puiu D."/>
            <person name="Gonzalez-Ibeas D."/>
            <person name="Whalen J."/>
            <person name="Stevens K."/>
            <person name="Paul R."/>
            <person name="Butterfield T."/>
            <person name="Britton M."/>
            <person name="Reagan R."/>
            <person name="Chakraborty S."/>
            <person name="Walawage S.L."/>
            <person name="Vasquez-Gross H.A."/>
            <person name="Cardeno C."/>
            <person name="Famula R."/>
            <person name="Pratt K."/>
            <person name="Kuruganti S."/>
            <person name="Aradhya M.K."/>
            <person name="Leslie C.A."/>
            <person name="Dandekar A.M."/>
            <person name="Salzberg S.L."/>
            <person name="Wegrzyn J.L."/>
            <person name="Langley C.H."/>
            <person name="Neale D.B."/>
        </authorList>
    </citation>
    <scope>NUCLEOTIDE SEQUENCE</scope>
    <source>
        <tissue evidence="8">Leaves</tissue>
    </source>
</reference>
<dbReference type="PROSITE" id="PS51999">
    <property type="entry name" value="ZF_GRF"/>
    <property type="match status" value="1"/>
</dbReference>
<keyword evidence="5" id="KW-0175">Coiled coil</keyword>
<dbReference type="GO" id="GO:0008270">
    <property type="term" value="F:zinc ion binding"/>
    <property type="evidence" value="ECO:0007669"/>
    <property type="project" value="UniProtKB-KW"/>
</dbReference>
<name>A0A833WS78_JUGRE</name>
<feature type="domain" description="GRF-type" evidence="7">
    <location>
        <begin position="28"/>
        <end position="72"/>
    </location>
</feature>
<reference evidence="8" key="2">
    <citation type="submission" date="2020-03" db="EMBL/GenBank/DDBJ databases">
        <title>Walnut 2.0.</title>
        <authorList>
            <person name="Marrano A."/>
            <person name="Britton M."/>
            <person name="Zimin A.V."/>
            <person name="Zaini P.A."/>
            <person name="Workman R."/>
            <person name="Puiu D."/>
            <person name="Bianco L."/>
            <person name="Allen B.J."/>
            <person name="Troggio M."/>
            <person name="Leslie C.A."/>
            <person name="Timp W."/>
            <person name="Dendekar A."/>
            <person name="Salzberg S.L."/>
            <person name="Neale D.B."/>
        </authorList>
    </citation>
    <scope>NUCLEOTIDE SEQUENCE</scope>
    <source>
        <tissue evidence="8">Leaves</tissue>
    </source>
</reference>
<dbReference type="Gramene" id="Jr_Scaffold_263_00010_p1">
    <property type="protein sequence ID" value="cds.Jr_Scaffold_263_00010_p1"/>
    <property type="gene ID" value="Jr_Scaffold_263_00010"/>
</dbReference>
<keyword evidence="1" id="KW-0479">Metal-binding</keyword>
<evidence type="ECO:0000313" key="8">
    <source>
        <dbReference type="EMBL" id="KAF5441999.1"/>
    </source>
</evidence>
<dbReference type="PANTHER" id="PTHR33248">
    <property type="entry name" value="ZINC ION-BINDING PROTEIN"/>
    <property type="match status" value="1"/>
</dbReference>
<accession>A0A833WS78</accession>
<dbReference type="Proteomes" id="UP000619265">
    <property type="component" value="Unassembled WGS sequence"/>
</dbReference>
<evidence type="ECO:0000259" key="7">
    <source>
        <dbReference type="PROSITE" id="PS51999"/>
    </source>
</evidence>
<evidence type="ECO:0000256" key="2">
    <source>
        <dbReference type="ARBA" id="ARBA00022771"/>
    </source>
</evidence>
<dbReference type="AlphaFoldDB" id="A0A833WS78"/>
<organism evidence="8 9">
    <name type="scientific">Juglans regia</name>
    <name type="common">English walnut</name>
    <dbReference type="NCBI Taxonomy" id="51240"/>
    <lineage>
        <taxon>Eukaryota</taxon>
        <taxon>Viridiplantae</taxon>
        <taxon>Streptophyta</taxon>
        <taxon>Embryophyta</taxon>
        <taxon>Tracheophyta</taxon>
        <taxon>Spermatophyta</taxon>
        <taxon>Magnoliopsida</taxon>
        <taxon>eudicotyledons</taxon>
        <taxon>Gunneridae</taxon>
        <taxon>Pentapetalae</taxon>
        <taxon>rosids</taxon>
        <taxon>fabids</taxon>
        <taxon>Fagales</taxon>
        <taxon>Juglandaceae</taxon>
        <taxon>Juglans</taxon>
    </lineage>
</organism>
<dbReference type="InterPro" id="IPR010666">
    <property type="entry name" value="Znf_GRF"/>
</dbReference>
<evidence type="ECO:0000256" key="5">
    <source>
        <dbReference type="SAM" id="Coils"/>
    </source>
</evidence>
<evidence type="ECO:0000256" key="6">
    <source>
        <dbReference type="SAM" id="MobiDB-lite"/>
    </source>
</evidence>
<evidence type="ECO:0000256" key="3">
    <source>
        <dbReference type="ARBA" id="ARBA00022833"/>
    </source>
</evidence>
<sequence length="148" mass="17303">MSSPGGRMSSSSLSSSPVGKRTFAPPLCFCEVQAIVRYSNTKANPGRPFLGCPKYNTKGLPYCKYFKWVDIELQEYVNELSRKKEELEKRLFEVKIQVTELRKIVDEIKKREMELVLLERESVLRHSRTQSQVYFGIFLVFCYYLLTR</sequence>
<evidence type="ECO:0000256" key="4">
    <source>
        <dbReference type="PROSITE-ProRule" id="PRU01343"/>
    </source>
</evidence>
<feature type="compositionally biased region" description="Low complexity" evidence="6">
    <location>
        <begin position="1"/>
        <end position="17"/>
    </location>
</feature>
<evidence type="ECO:0000256" key="1">
    <source>
        <dbReference type="ARBA" id="ARBA00022723"/>
    </source>
</evidence>
<dbReference type="EMBL" id="LIHL02000277">
    <property type="protein sequence ID" value="KAF5441999.1"/>
    <property type="molecule type" value="Genomic_DNA"/>
</dbReference>
<feature type="coiled-coil region" evidence="5">
    <location>
        <begin position="70"/>
        <end position="121"/>
    </location>
</feature>
<keyword evidence="3" id="KW-0862">Zinc</keyword>
<dbReference type="Pfam" id="PF06839">
    <property type="entry name" value="Zn_ribbon_GRF"/>
    <property type="match status" value="1"/>
</dbReference>
<feature type="region of interest" description="Disordered" evidence="6">
    <location>
        <begin position="1"/>
        <end position="20"/>
    </location>
</feature>
<comment type="caution">
    <text evidence="8">The sequence shown here is derived from an EMBL/GenBank/DDBJ whole genome shotgun (WGS) entry which is preliminary data.</text>
</comment>